<accession>A0A1I1KCT4</accession>
<dbReference type="Proteomes" id="UP000198832">
    <property type="component" value="Unassembled WGS sequence"/>
</dbReference>
<sequence length="49" mass="5306">MFTGHCGDWEGEPSDVRQAPGDVVCMMHTYPSLRTFARHPASDSGGVIV</sequence>
<dbReference type="STRING" id="574651.SAMN04487968_10870"/>
<name>A0A1I1KCT4_9ACTN</name>
<evidence type="ECO:0000313" key="2">
    <source>
        <dbReference type="Proteomes" id="UP000198832"/>
    </source>
</evidence>
<organism evidence="1 2">
    <name type="scientific">Nocardioides terrae</name>
    <dbReference type="NCBI Taxonomy" id="574651"/>
    <lineage>
        <taxon>Bacteria</taxon>
        <taxon>Bacillati</taxon>
        <taxon>Actinomycetota</taxon>
        <taxon>Actinomycetes</taxon>
        <taxon>Propionibacteriales</taxon>
        <taxon>Nocardioidaceae</taxon>
        <taxon>Nocardioides</taxon>
    </lineage>
</organism>
<dbReference type="EMBL" id="FOLB01000008">
    <property type="protein sequence ID" value="SFC58082.1"/>
    <property type="molecule type" value="Genomic_DNA"/>
</dbReference>
<evidence type="ECO:0000313" key="1">
    <source>
        <dbReference type="EMBL" id="SFC58082.1"/>
    </source>
</evidence>
<dbReference type="AlphaFoldDB" id="A0A1I1KCT4"/>
<reference evidence="1 2" key="1">
    <citation type="submission" date="2016-10" db="EMBL/GenBank/DDBJ databases">
        <authorList>
            <person name="de Groot N.N."/>
        </authorList>
    </citation>
    <scope>NUCLEOTIDE SEQUENCE [LARGE SCALE GENOMIC DNA]</scope>
    <source>
        <strain evidence="1 2">CGMCC 1.7056</strain>
    </source>
</reference>
<keyword evidence="2" id="KW-1185">Reference proteome</keyword>
<gene>
    <name evidence="1" type="ORF">SAMN04487968_10870</name>
</gene>
<protein>
    <submittedName>
        <fullName evidence="1">Uncharacterized protein</fullName>
    </submittedName>
</protein>
<dbReference type="RefSeq" id="WP_175507664.1">
    <property type="nucleotide sequence ID" value="NZ_FOLB01000008.1"/>
</dbReference>
<proteinExistence type="predicted"/>